<feature type="signal peptide" evidence="1">
    <location>
        <begin position="1"/>
        <end position="19"/>
    </location>
</feature>
<dbReference type="AlphaFoldDB" id="R7YZK0"/>
<protein>
    <submittedName>
        <fullName evidence="2">Uncharacterized protein</fullName>
    </submittedName>
</protein>
<accession>R7YZK0</accession>
<reference evidence="3" key="1">
    <citation type="submission" date="2012-06" db="EMBL/GenBank/DDBJ databases">
        <title>The genome sequence of Coniosporium apollinis CBS 100218.</title>
        <authorList>
            <consortium name="The Broad Institute Genome Sequencing Platform"/>
            <person name="Cuomo C."/>
            <person name="Gorbushina A."/>
            <person name="Noack S."/>
            <person name="Walker B."/>
            <person name="Young S.K."/>
            <person name="Zeng Q."/>
            <person name="Gargeya S."/>
            <person name="Fitzgerald M."/>
            <person name="Haas B."/>
            <person name="Abouelleil A."/>
            <person name="Alvarado L."/>
            <person name="Arachchi H.M."/>
            <person name="Berlin A.M."/>
            <person name="Chapman S.B."/>
            <person name="Goldberg J."/>
            <person name="Griggs A."/>
            <person name="Gujja S."/>
            <person name="Hansen M."/>
            <person name="Howarth C."/>
            <person name="Imamovic A."/>
            <person name="Larimer J."/>
            <person name="McCowan C."/>
            <person name="Montmayeur A."/>
            <person name="Murphy C."/>
            <person name="Neiman D."/>
            <person name="Pearson M."/>
            <person name="Priest M."/>
            <person name="Roberts A."/>
            <person name="Saif S."/>
            <person name="Shea T."/>
            <person name="Sisk P."/>
            <person name="Sykes S."/>
            <person name="Wortman J."/>
            <person name="Nusbaum C."/>
            <person name="Birren B."/>
        </authorList>
    </citation>
    <scope>NUCLEOTIDE SEQUENCE [LARGE SCALE GENOMIC DNA]</scope>
    <source>
        <strain evidence="3">CBS 100218</strain>
    </source>
</reference>
<dbReference type="EMBL" id="JH767586">
    <property type="protein sequence ID" value="EON67263.1"/>
    <property type="molecule type" value="Genomic_DNA"/>
</dbReference>
<name>R7YZK0_CONA1</name>
<sequence length="169" mass="18782">MSKHLIGLIALFVIDESVSVDDVNDVLTSGHDYLNGKLPYGPASWIYWLVSDPPPKDAPKDTRDETKAPINDLPKAFIGKDLEFCAKYLNKELSSAFLKENIVVVLDDRTTKDGSVKVCKFTEALSVEAIRATPRAAALSLSGNVDWVELRDHWEHAKEKGNDVIDEKD</sequence>
<dbReference type="GeneID" id="19903827"/>
<evidence type="ECO:0000256" key="1">
    <source>
        <dbReference type="SAM" id="SignalP"/>
    </source>
</evidence>
<gene>
    <name evidence="2" type="ORF">W97_06516</name>
</gene>
<proteinExistence type="predicted"/>
<feature type="chain" id="PRO_5004461303" evidence="1">
    <location>
        <begin position="20"/>
        <end position="169"/>
    </location>
</feature>
<dbReference type="RefSeq" id="XP_007782580.1">
    <property type="nucleotide sequence ID" value="XM_007784390.1"/>
</dbReference>
<organism evidence="2 3">
    <name type="scientific">Coniosporium apollinis (strain CBS 100218)</name>
    <name type="common">Rock-inhabiting black yeast</name>
    <dbReference type="NCBI Taxonomy" id="1168221"/>
    <lineage>
        <taxon>Eukaryota</taxon>
        <taxon>Fungi</taxon>
        <taxon>Dikarya</taxon>
        <taxon>Ascomycota</taxon>
        <taxon>Pezizomycotina</taxon>
        <taxon>Dothideomycetes</taxon>
        <taxon>Dothideomycetes incertae sedis</taxon>
        <taxon>Coniosporium</taxon>
    </lineage>
</organism>
<dbReference type="Proteomes" id="UP000016924">
    <property type="component" value="Unassembled WGS sequence"/>
</dbReference>
<evidence type="ECO:0000313" key="2">
    <source>
        <dbReference type="EMBL" id="EON67263.1"/>
    </source>
</evidence>
<evidence type="ECO:0000313" key="3">
    <source>
        <dbReference type="Proteomes" id="UP000016924"/>
    </source>
</evidence>
<dbReference type="HOGENOM" id="CLU_1578433_0_0_1"/>
<keyword evidence="3" id="KW-1185">Reference proteome</keyword>
<keyword evidence="1" id="KW-0732">Signal</keyword>